<dbReference type="EMBL" id="KV019443">
    <property type="protein sequence ID" value="KZV16160.1"/>
    <property type="molecule type" value="Genomic_DNA"/>
</dbReference>
<accession>A0A2Z7AB20</accession>
<evidence type="ECO:0000313" key="1">
    <source>
        <dbReference type="EMBL" id="KZV16160.1"/>
    </source>
</evidence>
<dbReference type="OrthoDB" id="786614at2759"/>
<gene>
    <name evidence="1" type="ORF">F511_44662</name>
</gene>
<sequence>MPPRRITNRQTEQGSTSTEVLNAAATPMETLLKRFQSFKPPTLTGTESAIDCENWLEDIEQLFEALEYTDERRVKLIIHQLHGIGKSWWIATNKALENQGTVITWAARTMPAPERSAVQSYQPQQPQQRRQGGSQCETWICNLDLSLE</sequence>
<proteinExistence type="predicted"/>
<organism evidence="1 2">
    <name type="scientific">Dorcoceras hygrometricum</name>
    <dbReference type="NCBI Taxonomy" id="472368"/>
    <lineage>
        <taxon>Eukaryota</taxon>
        <taxon>Viridiplantae</taxon>
        <taxon>Streptophyta</taxon>
        <taxon>Embryophyta</taxon>
        <taxon>Tracheophyta</taxon>
        <taxon>Spermatophyta</taxon>
        <taxon>Magnoliopsida</taxon>
        <taxon>eudicotyledons</taxon>
        <taxon>Gunneridae</taxon>
        <taxon>Pentapetalae</taxon>
        <taxon>asterids</taxon>
        <taxon>lamiids</taxon>
        <taxon>Lamiales</taxon>
        <taxon>Gesneriaceae</taxon>
        <taxon>Didymocarpoideae</taxon>
        <taxon>Trichosporeae</taxon>
        <taxon>Loxocarpinae</taxon>
        <taxon>Dorcoceras</taxon>
    </lineage>
</organism>
<name>A0A2Z7AB20_9LAMI</name>
<keyword evidence="2" id="KW-1185">Reference proteome</keyword>
<reference evidence="1 2" key="1">
    <citation type="journal article" date="2015" name="Proc. Natl. Acad. Sci. U.S.A.">
        <title>The resurrection genome of Boea hygrometrica: A blueprint for survival of dehydration.</title>
        <authorList>
            <person name="Xiao L."/>
            <person name="Yang G."/>
            <person name="Zhang L."/>
            <person name="Yang X."/>
            <person name="Zhao S."/>
            <person name="Ji Z."/>
            <person name="Zhou Q."/>
            <person name="Hu M."/>
            <person name="Wang Y."/>
            <person name="Chen M."/>
            <person name="Xu Y."/>
            <person name="Jin H."/>
            <person name="Xiao X."/>
            <person name="Hu G."/>
            <person name="Bao F."/>
            <person name="Hu Y."/>
            <person name="Wan P."/>
            <person name="Li L."/>
            <person name="Deng X."/>
            <person name="Kuang T."/>
            <person name="Xiang C."/>
            <person name="Zhu J.K."/>
            <person name="Oliver M.J."/>
            <person name="He Y."/>
        </authorList>
    </citation>
    <scope>NUCLEOTIDE SEQUENCE [LARGE SCALE GENOMIC DNA]</scope>
    <source>
        <strain evidence="2">cv. XS01</strain>
    </source>
</reference>
<protein>
    <submittedName>
        <fullName evidence="1">Uncharacterized protein</fullName>
    </submittedName>
</protein>
<dbReference type="Proteomes" id="UP000250235">
    <property type="component" value="Unassembled WGS sequence"/>
</dbReference>
<evidence type="ECO:0000313" key="2">
    <source>
        <dbReference type="Proteomes" id="UP000250235"/>
    </source>
</evidence>
<dbReference type="AlphaFoldDB" id="A0A2Z7AB20"/>